<dbReference type="GO" id="GO:0008168">
    <property type="term" value="F:methyltransferase activity"/>
    <property type="evidence" value="ECO:0007669"/>
    <property type="project" value="UniProtKB-KW"/>
</dbReference>
<dbReference type="GO" id="GO:0032259">
    <property type="term" value="P:methylation"/>
    <property type="evidence" value="ECO:0007669"/>
    <property type="project" value="UniProtKB-KW"/>
</dbReference>
<protein>
    <submittedName>
        <fullName evidence="2">Class I SAM-dependent methyltransferase</fullName>
    </submittedName>
</protein>
<keyword evidence="2" id="KW-0808">Transferase</keyword>
<reference evidence="2 3" key="1">
    <citation type="submission" date="2020-03" db="EMBL/GenBank/DDBJ databases">
        <title>Draft Genome Sequence of 2-Methylisoborneol Producing Pseudanabaena yagii Strain GIHE-NHR1 Isolated from North Han River in South Korea.</title>
        <authorList>
            <person name="Jeong J."/>
        </authorList>
    </citation>
    <scope>NUCLEOTIDE SEQUENCE [LARGE SCALE GENOMIC DNA]</scope>
    <source>
        <strain evidence="2 3">GIHE-NHR1</strain>
    </source>
</reference>
<dbReference type="CDD" id="cd02440">
    <property type="entry name" value="AdoMet_MTases"/>
    <property type="match status" value="1"/>
</dbReference>
<dbReference type="InterPro" id="IPR029063">
    <property type="entry name" value="SAM-dependent_MTases_sf"/>
</dbReference>
<organism evidence="2 3">
    <name type="scientific">Pseudanabaena yagii GIHE-NHR1</name>
    <dbReference type="NCBI Taxonomy" id="2722753"/>
    <lineage>
        <taxon>Bacteria</taxon>
        <taxon>Bacillati</taxon>
        <taxon>Cyanobacteriota</taxon>
        <taxon>Cyanophyceae</taxon>
        <taxon>Pseudanabaenales</taxon>
        <taxon>Pseudanabaenaceae</taxon>
        <taxon>Pseudanabaena</taxon>
        <taxon>Pseudanabaena yagii</taxon>
    </lineage>
</organism>
<evidence type="ECO:0000313" key="2">
    <source>
        <dbReference type="EMBL" id="NMF60559.1"/>
    </source>
</evidence>
<evidence type="ECO:0000259" key="1">
    <source>
        <dbReference type="Pfam" id="PF08241"/>
    </source>
</evidence>
<dbReference type="RefSeq" id="WP_169365497.1">
    <property type="nucleotide sequence ID" value="NZ_JAAVJL010000003.1"/>
</dbReference>
<dbReference type="EMBL" id="JAAVJL010000003">
    <property type="protein sequence ID" value="NMF60559.1"/>
    <property type="molecule type" value="Genomic_DNA"/>
</dbReference>
<dbReference type="Proteomes" id="UP000738376">
    <property type="component" value="Unassembled WGS sequence"/>
</dbReference>
<keyword evidence="3" id="KW-1185">Reference proteome</keyword>
<gene>
    <name evidence="2" type="ORF">HC246_21650</name>
</gene>
<dbReference type="Pfam" id="PF08241">
    <property type="entry name" value="Methyltransf_11"/>
    <property type="match status" value="1"/>
</dbReference>
<name>A0ABX1LWM2_9CYAN</name>
<comment type="caution">
    <text evidence="2">The sequence shown here is derived from an EMBL/GenBank/DDBJ whole genome shotgun (WGS) entry which is preliminary data.</text>
</comment>
<sequence length="235" mass="27049">MINFKYIGKELDGFAQATNWKNYIKFLIAEFIHGYVLEVGAGIGNNTTMFLNCQYYKWLCLEPDDALLQVLKLNFNLSQSTKHNFLNGTINNLEKNILFDSILYIDVLEHIYKDNSELIKATQLLNTNGSLIVLSPAHQCLFSSFDSSIGHYRRYNKSMIRKILPHNIEITKLIYLDCVGLIANIVNKLFLKQRTPSLKQIQFWDNFMVPISRKIDPLIFYSLGKSVLLIGKKSA</sequence>
<dbReference type="InterPro" id="IPR013216">
    <property type="entry name" value="Methyltransf_11"/>
</dbReference>
<dbReference type="SUPFAM" id="SSF53335">
    <property type="entry name" value="S-adenosyl-L-methionine-dependent methyltransferases"/>
    <property type="match status" value="1"/>
</dbReference>
<keyword evidence="2" id="KW-0489">Methyltransferase</keyword>
<dbReference type="Gene3D" id="3.40.50.150">
    <property type="entry name" value="Vaccinia Virus protein VP39"/>
    <property type="match status" value="1"/>
</dbReference>
<evidence type="ECO:0000313" key="3">
    <source>
        <dbReference type="Proteomes" id="UP000738376"/>
    </source>
</evidence>
<accession>A0ABX1LWM2</accession>
<feature type="domain" description="Methyltransferase type 11" evidence="1">
    <location>
        <begin position="37"/>
        <end position="132"/>
    </location>
</feature>
<proteinExistence type="predicted"/>